<proteinExistence type="predicted"/>
<keyword evidence="3" id="KW-1185">Reference proteome</keyword>
<dbReference type="EnsemblPlants" id="AET5Gv20383900.4">
    <property type="protein sequence ID" value="AET5Gv20383900.4"/>
    <property type="gene ID" value="AET5Gv20383900"/>
</dbReference>
<reference evidence="2" key="4">
    <citation type="submission" date="2019-03" db="UniProtKB">
        <authorList>
            <consortium name="EnsemblPlants"/>
        </authorList>
    </citation>
    <scope>IDENTIFICATION</scope>
</reference>
<organism evidence="2 3">
    <name type="scientific">Aegilops tauschii subsp. strangulata</name>
    <name type="common">Goatgrass</name>
    <dbReference type="NCBI Taxonomy" id="200361"/>
    <lineage>
        <taxon>Eukaryota</taxon>
        <taxon>Viridiplantae</taxon>
        <taxon>Streptophyta</taxon>
        <taxon>Embryophyta</taxon>
        <taxon>Tracheophyta</taxon>
        <taxon>Spermatophyta</taxon>
        <taxon>Magnoliopsida</taxon>
        <taxon>Liliopsida</taxon>
        <taxon>Poales</taxon>
        <taxon>Poaceae</taxon>
        <taxon>BOP clade</taxon>
        <taxon>Pooideae</taxon>
        <taxon>Triticodae</taxon>
        <taxon>Triticeae</taxon>
        <taxon>Triticinae</taxon>
        <taxon>Aegilops</taxon>
    </lineage>
</organism>
<evidence type="ECO:0000256" key="1">
    <source>
        <dbReference type="SAM" id="MobiDB-lite"/>
    </source>
</evidence>
<evidence type="ECO:0000313" key="2">
    <source>
        <dbReference type="EnsemblPlants" id="AET5Gv20383900.4"/>
    </source>
</evidence>
<accession>A0A453KDK5</accession>
<reference evidence="2" key="3">
    <citation type="journal article" date="2017" name="Nature">
        <title>Genome sequence of the progenitor of the wheat D genome Aegilops tauschii.</title>
        <authorList>
            <person name="Luo M.C."/>
            <person name="Gu Y.Q."/>
            <person name="Puiu D."/>
            <person name="Wang H."/>
            <person name="Twardziok S.O."/>
            <person name="Deal K.R."/>
            <person name="Huo N."/>
            <person name="Zhu T."/>
            <person name="Wang L."/>
            <person name="Wang Y."/>
            <person name="McGuire P.E."/>
            <person name="Liu S."/>
            <person name="Long H."/>
            <person name="Ramasamy R.K."/>
            <person name="Rodriguez J.C."/>
            <person name="Van S.L."/>
            <person name="Yuan L."/>
            <person name="Wang Z."/>
            <person name="Xia Z."/>
            <person name="Xiao L."/>
            <person name="Anderson O.D."/>
            <person name="Ouyang S."/>
            <person name="Liang Y."/>
            <person name="Zimin A.V."/>
            <person name="Pertea G."/>
            <person name="Qi P."/>
            <person name="Bennetzen J.L."/>
            <person name="Dai X."/>
            <person name="Dawson M.W."/>
            <person name="Muller H.G."/>
            <person name="Kugler K."/>
            <person name="Rivarola-Duarte L."/>
            <person name="Spannagl M."/>
            <person name="Mayer K.F.X."/>
            <person name="Lu F.H."/>
            <person name="Bevan M.W."/>
            <person name="Leroy P."/>
            <person name="Li P."/>
            <person name="You F.M."/>
            <person name="Sun Q."/>
            <person name="Liu Z."/>
            <person name="Lyons E."/>
            <person name="Wicker T."/>
            <person name="Salzberg S.L."/>
            <person name="Devos K.M."/>
            <person name="Dvorak J."/>
        </authorList>
    </citation>
    <scope>NUCLEOTIDE SEQUENCE [LARGE SCALE GENOMIC DNA]</scope>
    <source>
        <strain evidence="2">cv. AL8/78</strain>
    </source>
</reference>
<dbReference type="Gramene" id="AET5Gv20383900.4">
    <property type="protein sequence ID" value="AET5Gv20383900.4"/>
    <property type="gene ID" value="AET5Gv20383900"/>
</dbReference>
<dbReference type="AlphaFoldDB" id="A0A453KDK5"/>
<feature type="region of interest" description="Disordered" evidence="1">
    <location>
        <begin position="64"/>
        <end position="87"/>
    </location>
</feature>
<feature type="compositionally biased region" description="Pro residues" evidence="1">
    <location>
        <begin position="66"/>
        <end position="87"/>
    </location>
</feature>
<dbReference type="Proteomes" id="UP000015105">
    <property type="component" value="Chromosome 5D"/>
</dbReference>
<name>A0A453KDK5_AEGTS</name>
<protein>
    <submittedName>
        <fullName evidence="2">Uncharacterized protein</fullName>
    </submittedName>
</protein>
<evidence type="ECO:0000313" key="3">
    <source>
        <dbReference type="Proteomes" id="UP000015105"/>
    </source>
</evidence>
<sequence>MKRWRTKCLFSHFKSHTVDSGESAKPSRANGDHSARDRLSLSIPLSALQNPKPHLHLQALSCALPLPLPPHHPSAPPPPPQAGPAAA</sequence>
<reference evidence="3" key="1">
    <citation type="journal article" date="2014" name="Science">
        <title>Ancient hybridizations among the ancestral genomes of bread wheat.</title>
        <authorList>
            <consortium name="International Wheat Genome Sequencing Consortium,"/>
            <person name="Marcussen T."/>
            <person name="Sandve S.R."/>
            <person name="Heier L."/>
            <person name="Spannagl M."/>
            <person name="Pfeifer M."/>
            <person name="Jakobsen K.S."/>
            <person name="Wulff B.B."/>
            <person name="Steuernagel B."/>
            <person name="Mayer K.F."/>
            <person name="Olsen O.A."/>
        </authorList>
    </citation>
    <scope>NUCLEOTIDE SEQUENCE [LARGE SCALE GENOMIC DNA]</scope>
    <source>
        <strain evidence="3">cv. AL8/78</strain>
    </source>
</reference>
<reference evidence="2" key="5">
    <citation type="journal article" date="2021" name="G3 (Bethesda)">
        <title>Aegilops tauschii genome assembly Aet v5.0 features greater sequence contiguity and improved annotation.</title>
        <authorList>
            <person name="Wang L."/>
            <person name="Zhu T."/>
            <person name="Rodriguez J.C."/>
            <person name="Deal K.R."/>
            <person name="Dubcovsky J."/>
            <person name="McGuire P.E."/>
            <person name="Lux T."/>
            <person name="Spannagl M."/>
            <person name="Mayer K.F.X."/>
            <person name="Baldrich P."/>
            <person name="Meyers B.C."/>
            <person name="Huo N."/>
            <person name="Gu Y.Q."/>
            <person name="Zhou H."/>
            <person name="Devos K.M."/>
            <person name="Bennetzen J.L."/>
            <person name="Unver T."/>
            <person name="Budak H."/>
            <person name="Gulick P.J."/>
            <person name="Galiba G."/>
            <person name="Kalapos B."/>
            <person name="Nelson D.R."/>
            <person name="Li P."/>
            <person name="You F.M."/>
            <person name="Luo M.C."/>
            <person name="Dvorak J."/>
        </authorList>
    </citation>
    <scope>NUCLEOTIDE SEQUENCE [LARGE SCALE GENOMIC DNA]</scope>
    <source>
        <strain evidence="2">cv. AL8/78</strain>
    </source>
</reference>
<reference evidence="3" key="2">
    <citation type="journal article" date="2017" name="Nat. Plants">
        <title>The Aegilops tauschii genome reveals multiple impacts of transposons.</title>
        <authorList>
            <person name="Zhao G."/>
            <person name="Zou C."/>
            <person name="Li K."/>
            <person name="Wang K."/>
            <person name="Li T."/>
            <person name="Gao L."/>
            <person name="Zhang X."/>
            <person name="Wang H."/>
            <person name="Yang Z."/>
            <person name="Liu X."/>
            <person name="Jiang W."/>
            <person name="Mao L."/>
            <person name="Kong X."/>
            <person name="Jiao Y."/>
            <person name="Jia J."/>
        </authorList>
    </citation>
    <scope>NUCLEOTIDE SEQUENCE [LARGE SCALE GENOMIC DNA]</scope>
    <source>
        <strain evidence="3">cv. AL8/78</strain>
    </source>
</reference>
<feature type="region of interest" description="Disordered" evidence="1">
    <location>
        <begin position="15"/>
        <end position="37"/>
    </location>
</feature>